<keyword evidence="1" id="KW-0808">Transferase</keyword>
<gene>
    <name evidence="3" type="ORF">Tci_854910</name>
</gene>
<evidence type="ECO:0000313" key="3">
    <source>
        <dbReference type="EMBL" id="GFC82940.1"/>
    </source>
</evidence>
<sequence length="100" mass="11145">MGQNSYLSAQLTLVFRETIQQFEALVEEHFSKNCMHILMACKAYLEGIPVGCAFESQYLESEGQKSNSTGFKLMLSKLVPKLVEAFTAKGYDCGEYSKTG</sequence>
<proteinExistence type="predicted"/>
<reference evidence="3" key="1">
    <citation type="journal article" date="2019" name="Sci. Rep.">
        <title>Draft genome of Tanacetum cinerariifolium, the natural source of mosquito coil.</title>
        <authorList>
            <person name="Yamashiro T."/>
            <person name="Shiraishi A."/>
            <person name="Satake H."/>
            <person name="Nakayama K."/>
        </authorList>
    </citation>
    <scope>NUCLEOTIDE SEQUENCE</scope>
</reference>
<accession>A0A699R979</accession>
<dbReference type="PANTHER" id="PTHR46116">
    <property type="entry name" value="(E3-INDEPENDENT) E2 UBIQUITIN-CONJUGATING ENZYME"/>
    <property type="match status" value="1"/>
</dbReference>
<comment type="caution">
    <text evidence="3">The sequence shown here is derived from an EMBL/GenBank/DDBJ whole genome shotgun (WGS) entry which is preliminary data.</text>
</comment>
<dbReference type="GO" id="GO:0061631">
    <property type="term" value="F:ubiquitin conjugating enzyme activity"/>
    <property type="evidence" value="ECO:0007669"/>
    <property type="project" value="TreeGrafter"/>
</dbReference>
<dbReference type="PANTHER" id="PTHR46116:SF15">
    <property type="entry name" value="(E3-INDEPENDENT) E2 UBIQUITIN-CONJUGATING ENZYME"/>
    <property type="match status" value="1"/>
</dbReference>
<keyword evidence="2" id="KW-0833">Ubl conjugation pathway</keyword>
<evidence type="ECO:0000256" key="2">
    <source>
        <dbReference type="ARBA" id="ARBA00022786"/>
    </source>
</evidence>
<dbReference type="EMBL" id="BKCJ011086996">
    <property type="protein sequence ID" value="GFC82940.1"/>
    <property type="molecule type" value="Genomic_DNA"/>
</dbReference>
<organism evidence="3">
    <name type="scientific">Tanacetum cinerariifolium</name>
    <name type="common">Dalmatian daisy</name>
    <name type="synonym">Chrysanthemum cinerariifolium</name>
    <dbReference type="NCBI Taxonomy" id="118510"/>
    <lineage>
        <taxon>Eukaryota</taxon>
        <taxon>Viridiplantae</taxon>
        <taxon>Streptophyta</taxon>
        <taxon>Embryophyta</taxon>
        <taxon>Tracheophyta</taxon>
        <taxon>Spermatophyta</taxon>
        <taxon>Magnoliopsida</taxon>
        <taxon>eudicotyledons</taxon>
        <taxon>Gunneridae</taxon>
        <taxon>Pentapetalae</taxon>
        <taxon>asterids</taxon>
        <taxon>campanulids</taxon>
        <taxon>Asterales</taxon>
        <taxon>Asteraceae</taxon>
        <taxon>Asteroideae</taxon>
        <taxon>Anthemideae</taxon>
        <taxon>Anthemidinae</taxon>
        <taxon>Tanacetum</taxon>
    </lineage>
</organism>
<dbReference type="AlphaFoldDB" id="A0A699R979"/>
<protein>
    <submittedName>
        <fullName evidence="3">Probable ubiquitin-conjugating enzyme E2 24</fullName>
    </submittedName>
</protein>
<evidence type="ECO:0000256" key="1">
    <source>
        <dbReference type="ARBA" id="ARBA00022679"/>
    </source>
</evidence>
<name>A0A699R979_TANCI</name>